<sequence length="89" mass="9269">MEKTADDVLSDLRFASVGVGEARVSAARSNRAAADGVSPCLDADFTVLKSGEWQVFMGSAPVPAKFRNQAGANRGVISLSVGGRCKRPS</sequence>
<evidence type="ECO:0000313" key="2">
    <source>
        <dbReference type="Proteomes" id="UP000215483"/>
    </source>
</evidence>
<keyword evidence="2" id="KW-1185">Reference proteome</keyword>
<proteinExistence type="predicted"/>
<dbReference type="EMBL" id="MCGQ01000029">
    <property type="protein sequence ID" value="OXY91507.1"/>
    <property type="molecule type" value="Genomic_DNA"/>
</dbReference>
<gene>
    <name evidence="1" type="ORF">BEK98_29980</name>
</gene>
<name>A0A233S763_STRDA</name>
<organism evidence="1 2">
    <name type="scientific">Streptomyces diastatochromogenes</name>
    <dbReference type="NCBI Taxonomy" id="42236"/>
    <lineage>
        <taxon>Bacteria</taxon>
        <taxon>Bacillati</taxon>
        <taxon>Actinomycetota</taxon>
        <taxon>Actinomycetes</taxon>
        <taxon>Kitasatosporales</taxon>
        <taxon>Streptomycetaceae</taxon>
        <taxon>Streptomyces</taxon>
    </lineage>
</organism>
<accession>A0A233S763</accession>
<protein>
    <submittedName>
        <fullName evidence="1">Uncharacterized protein</fullName>
    </submittedName>
</protein>
<dbReference type="Proteomes" id="UP000215483">
    <property type="component" value="Unassembled WGS sequence"/>
</dbReference>
<dbReference type="AlphaFoldDB" id="A0A233S763"/>
<reference evidence="1 2" key="1">
    <citation type="submission" date="2016-07" db="EMBL/GenBank/DDBJ databases">
        <title>Draft genome of Streptomyces diastatochromogenes.</title>
        <authorList>
            <person name="Podduturi R."/>
            <person name="Lukassen M.B."/>
            <person name="Clausen N."/>
            <person name="Nielsen J.L."/>
            <person name="Jorgensen N.O."/>
        </authorList>
    </citation>
    <scope>NUCLEOTIDE SEQUENCE [LARGE SCALE GENOMIC DNA]</scope>
    <source>
        <strain evidence="1 2">DSM 40608</strain>
    </source>
</reference>
<evidence type="ECO:0000313" key="1">
    <source>
        <dbReference type="EMBL" id="OXY91507.1"/>
    </source>
</evidence>
<comment type="caution">
    <text evidence="1">The sequence shown here is derived from an EMBL/GenBank/DDBJ whole genome shotgun (WGS) entry which is preliminary data.</text>
</comment>